<dbReference type="Proteomes" id="UP000432089">
    <property type="component" value="Unassembled WGS sequence"/>
</dbReference>
<accession>A0A7V7TYN6</accession>
<feature type="region of interest" description="Disordered" evidence="1">
    <location>
        <begin position="95"/>
        <end position="128"/>
    </location>
</feature>
<evidence type="ECO:0000259" key="2">
    <source>
        <dbReference type="Pfam" id="PF08401"/>
    </source>
</evidence>
<feature type="compositionally biased region" description="Polar residues" evidence="1">
    <location>
        <begin position="100"/>
        <end position="112"/>
    </location>
</feature>
<evidence type="ECO:0000313" key="4">
    <source>
        <dbReference type="EMBL" id="KAB0677550.1"/>
    </source>
</evidence>
<dbReference type="InterPro" id="IPR013610">
    <property type="entry name" value="ArdC_N"/>
</dbReference>
<name>A0A7V7TYN6_9HYPH</name>
<dbReference type="PIRSF" id="PIRSF037112">
    <property type="entry name" value="Antirestriction_ArdC"/>
    <property type="match status" value="1"/>
</dbReference>
<evidence type="ECO:0000313" key="5">
    <source>
        <dbReference type="Proteomes" id="UP000432089"/>
    </source>
</evidence>
<evidence type="ECO:0000259" key="3">
    <source>
        <dbReference type="Pfam" id="PF18818"/>
    </source>
</evidence>
<dbReference type="InterPro" id="IPR041459">
    <property type="entry name" value="MPTase-PolyVal"/>
</dbReference>
<reference evidence="4 5" key="1">
    <citation type="submission" date="2019-09" db="EMBL/GenBank/DDBJ databases">
        <title>YIM 132180 draft genome.</title>
        <authorList>
            <person name="Zhang K."/>
        </authorList>
    </citation>
    <scope>NUCLEOTIDE SEQUENCE [LARGE SCALE GENOMIC DNA]</scope>
    <source>
        <strain evidence="4 5">YIM 132180</strain>
    </source>
</reference>
<dbReference type="RefSeq" id="WP_150972054.1">
    <property type="nucleotide sequence ID" value="NZ_VZDO01000016.1"/>
</dbReference>
<feature type="domain" description="Polyvalent protein metallopeptidase" evidence="3">
    <location>
        <begin position="168"/>
        <end position="293"/>
    </location>
</feature>
<keyword evidence="5" id="KW-1185">Reference proteome</keyword>
<protein>
    <submittedName>
        <fullName evidence="4">DUF1738 domain-containing protein</fullName>
    </submittedName>
</protein>
<comment type="caution">
    <text evidence="4">The sequence shown here is derived from an EMBL/GenBank/DDBJ whole genome shotgun (WGS) entry which is preliminary data.</text>
</comment>
<proteinExistence type="predicted"/>
<dbReference type="EMBL" id="VZDO01000016">
    <property type="protein sequence ID" value="KAB0677550.1"/>
    <property type="molecule type" value="Genomic_DNA"/>
</dbReference>
<dbReference type="InterPro" id="IPR017113">
    <property type="entry name" value="Antirestriction_ArdC"/>
</dbReference>
<dbReference type="Pfam" id="PF18818">
    <property type="entry name" value="MPTase-PolyVal"/>
    <property type="match status" value="1"/>
</dbReference>
<dbReference type="Pfam" id="PF08401">
    <property type="entry name" value="ArdcN"/>
    <property type="match status" value="1"/>
</dbReference>
<dbReference type="GO" id="GO:0003697">
    <property type="term" value="F:single-stranded DNA binding"/>
    <property type="evidence" value="ECO:0007669"/>
    <property type="project" value="InterPro"/>
</dbReference>
<dbReference type="AlphaFoldDB" id="A0A7V7TYN6"/>
<organism evidence="4 5">
    <name type="scientific">Plantimonas leprariae</name>
    <dbReference type="NCBI Taxonomy" id="2615207"/>
    <lineage>
        <taxon>Bacteria</taxon>
        <taxon>Pseudomonadati</taxon>
        <taxon>Pseudomonadota</taxon>
        <taxon>Alphaproteobacteria</taxon>
        <taxon>Hyphomicrobiales</taxon>
        <taxon>Aurantimonadaceae</taxon>
        <taxon>Plantimonas</taxon>
    </lineage>
</organism>
<gene>
    <name evidence="4" type="ORF">F6X38_17910</name>
</gene>
<feature type="domain" description="N-terminal" evidence="2">
    <location>
        <begin position="5"/>
        <end position="143"/>
    </location>
</feature>
<evidence type="ECO:0000256" key="1">
    <source>
        <dbReference type="SAM" id="MobiDB-lite"/>
    </source>
</evidence>
<sequence length="319" mass="34043">MTCSVYSAVTATILQQLETADPATFVCPWHRPGGAGLPTNALTRQPYRGINILSLWCGARRSAYADDRWATYRQWAALGAQVRRGEKGTSVIFYRDRNPSSDAITPGSSAGNQPGRGQDASAAADADKTNDTARFVARASTVFNIAQVDGFTPNDPAPPPAELDPTPRFDSFVAATGAAVCFDSDHAAYLPSADLIRMPPRQLFLAADGYAATLAHELIHWTGARHRLDRDLSIRFGSRAYAAEELIAELGSAFVLASLQLAATPHPNHAAYMASWLPLLRADPRALVTAAAQASRAADWLTTMATTDASAELVKGDAS</sequence>